<dbReference type="Pfam" id="PF08222">
    <property type="entry name" value="HTH_CodY"/>
    <property type="match status" value="1"/>
</dbReference>
<evidence type="ECO:0000256" key="6">
    <source>
        <dbReference type="ARBA" id="ARBA00034538"/>
    </source>
</evidence>
<keyword evidence="1 7" id="KW-0963">Cytoplasm</keyword>
<dbReference type="InterPro" id="IPR029016">
    <property type="entry name" value="GAF-like_dom_sf"/>
</dbReference>
<dbReference type="AlphaFoldDB" id="A0A1I3BDB1"/>
<keyword evidence="4 7" id="KW-0238">DNA-binding</keyword>
<evidence type="ECO:0000256" key="3">
    <source>
        <dbReference type="ARBA" id="ARBA00023015"/>
    </source>
</evidence>
<evidence type="ECO:0000259" key="8">
    <source>
        <dbReference type="Pfam" id="PF06018"/>
    </source>
</evidence>
<dbReference type="GO" id="GO:0005737">
    <property type="term" value="C:cytoplasm"/>
    <property type="evidence" value="ECO:0007669"/>
    <property type="project" value="UniProtKB-SubCell"/>
</dbReference>
<dbReference type="EMBL" id="FOQE01000005">
    <property type="protein sequence ID" value="SFH59701.1"/>
    <property type="molecule type" value="Genomic_DNA"/>
</dbReference>
<evidence type="ECO:0000313" key="10">
    <source>
        <dbReference type="EMBL" id="SFH59701.1"/>
    </source>
</evidence>
<comment type="subcellular location">
    <subcellularLocation>
        <location evidence="7">Cytoplasm</location>
    </subcellularLocation>
</comment>
<keyword evidence="11" id="KW-1185">Reference proteome</keyword>
<dbReference type="HAMAP" id="MF_00621">
    <property type="entry name" value="HTH_type_CodY"/>
    <property type="match status" value="1"/>
</dbReference>
<dbReference type="Proteomes" id="UP000198668">
    <property type="component" value="Unassembled WGS sequence"/>
</dbReference>
<dbReference type="GO" id="GO:0003700">
    <property type="term" value="F:DNA-binding transcription factor activity"/>
    <property type="evidence" value="ECO:0007669"/>
    <property type="project" value="InterPro"/>
</dbReference>
<feature type="DNA-binding region" description="H-T-H motif" evidence="7">
    <location>
        <begin position="213"/>
        <end position="232"/>
    </location>
</feature>
<keyword evidence="3 7" id="KW-0805">Transcription regulation</keyword>
<proteinExistence type="inferred from homology"/>
<evidence type="ECO:0000256" key="5">
    <source>
        <dbReference type="ARBA" id="ARBA00023163"/>
    </source>
</evidence>
<dbReference type="GO" id="GO:0003677">
    <property type="term" value="F:DNA binding"/>
    <property type="evidence" value="ECO:0007669"/>
    <property type="project" value="UniProtKB-UniRule"/>
</dbReference>
<dbReference type="GO" id="GO:0005525">
    <property type="term" value="F:GTP binding"/>
    <property type="evidence" value="ECO:0007669"/>
    <property type="project" value="InterPro"/>
</dbReference>
<dbReference type="InterPro" id="IPR013198">
    <property type="entry name" value="GTP_trans_reg_CodY_C"/>
</dbReference>
<accession>A0A1I3BDB1</accession>
<dbReference type="RefSeq" id="WP_047389858.1">
    <property type="nucleotide sequence ID" value="NZ_FOQE01000005.1"/>
</dbReference>
<keyword evidence="5 7" id="KW-0804">Transcription</keyword>
<comment type="similarity">
    <text evidence="7">Belongs to the CodY family.</text>
</comment>
<dbReference type="PANTHER" id="PTHR40062:SF1">
    <property type="entry name" value="GLOBAL TRANSCRIPTIONAL REGULATOR CODY"/>
    <property type="match status" value="1"/>
</dbReference>
<keyword evidence="2 7" id="KW-0678">Repressor</keyword>
<dbReference type="OrthoDB" id="2056at2"/>
<dbReference type="NCBIfam" id="NF003170">
    <property type="entry name" value="PRK04158.1"/>
    <property type="match status" value="1"/>
</dbReference>
<dbReference type="InterPro" id="IPR036390">
    <property type="entry name" value="WH_DNA-bd_sf"/>
</dbReference>
<sequence>MNEGLLEKIRKMNRVLQTSGGIVETNLEVEDLPFTEMMNILGDILNANTYLIDATGKLLGYYEKHHINNERVKQMLNNKQFPAAYASSMLEITRTSSNIGIESEYTVFPTESRDLFANGLTTIIPIFAAGDRLGTLLLARMEPEFNNDDLILAEHASALTGIEVLNKKNNEIEKATRDEAMINMALNTLSYSELKALKAVFEQLDGLEGRLTASNVADRIGVTRSVIVNALRKIESAGIVESRSLGMKGTFIHINNPNILKALGIDR</sequence>
<dbReference type="GO" id="GO:0045892">
    <property type="term" value="P:negative regulation of DNA-templated transcription"/>
    <property type="evidence" value="ECO:0007669"/>
    <property type="project" value="UniProtKB-UniRule"/>
</dbReference>
<feature type="region of interest" description="GAF domain" evidence="7">
    <location>
        <begin position="1"/>
        <end position="165"/>
    </location>
</feature>
<dbReference type="Gene3D" id="1.10.10.10">
    <property type="entry name" value="Winged helix-like DNA-binding domain superfamily/Winged helix DNA-binding domain"/>
    <property type="match status" value="1"/>
</dbReference>
<evidence type="ECO:0000313" key="11">
    <source>
        <dbReference type="Proteomes" id="UP000198668"/>
    </source>
</evidence>
<dbReference type="InterPro" id="IPR036388">
    <property type="entry name" value="WH-like_DNA-bd_sf"/>
</dbReference>
<dbReference type="Gene3D" id="3.30.450.40">
    <property type="match status" value="1"/>
</dbReference>
<dbReference type="InterPro" id="IPR010312">
    <property type="entry name" value="Transc_reg_CodY_N"/>
</dbReference>
<evidence type="ECO:0000259" key="9">
    <source>
        <dbReference type="Pfam" id="PF08222"/>
    </source>
</evidence>
<evidence type="ECO:0000256" key="7">
    <source>
        <dbReference type="HAMAP-Rule" id="MF_00621"/>
    </source>
</evidence>
<dbReference type="InterPro" id="IPR014154">
    <property type="entry name" value="CodY"/>
</dbReference>
<reference evidence="10 11" key="1">
    <citation type="submission" date="2016-10" db="EMBL/GenBank/DDBJ databases">
        <authorList>
            <person name="de Groot N.N."/>
        </authorList>
    </citation>
    <scope>NUCLEOTIDE SEQUENCE [LARGE SCALE GENOMIC DNA]</scope>
    <source>
        <strain evidence="10 11">DSM 27630</strain>
    </source>
</reference>
<evidence type="ECO:0000256" key="4">
    <source>
        <dbReference type="ARBA" id="ARBA00023125"/>
    </source>
</evidence>
<comment type="function">
    <text evidence="7">DNA-binding global transcriptional regulator which is involved in the adaptive response to starvation and acts by directly or indirectly controlling the expression of numerous genes in response to nutrient availability. During rapid exponential growth, CodY is highly active and represses genes whose products allow adaptation to nutrient depletion.</text>
</comment>
<dbReference type="PANTHER" id="PTHR40062">
    <property type="entry name" value="GTP-SENSING TRANSCRIPTIONAL PLEIOTROPIC REPRESSOR CODY"/>
    <property type="match status" value="1"/>
</dbReference>
<feature type="domain" description="Global transcriptional regulator CodY N-terminal" evidence="8">
    <location>
        <begin position="5"/>
        <end position="188"/>
    </location>
</feature>
<dbReference type="NCBIfam" id="TIGR02787">
    <property type="entry name" value="codY_Gpos"/>
    <property type="match status" value="1"/>
</dbReference>
<organism evidence="10 11">
    <name type="scientific">Pisciglobus halotolerans</name>
    <dbReference type="NCBI Taxonomy" id="745365"/>
    <lineage>
        <taxon>Bacteria</taxon>
        <taxon>Bacillati</taxon>
        <taxon>Bacillota</taxon>
        <taxon>Bacilli</taxon>
        <taxon>Lactobacillales</taxon>
        <taxon>Carnobacteriaceae</taxon>
    </lineage>
</organism>
<dbReference type="PIRSF" id="PIRSF011572">
    <property type="entry name" value="GTP_sensing_CodY"/>
    <property type="match status" value="1"/>
</dbReference>
<feature type="domain" description="Global transcriptional regulator CodY C-terminal" evidence="9">
    <location>
        <begin position="207"/>
        <end position="263"/>
    </location>
</feature>
<protein>
    <recommendedName>
        <fullName evidence="6 7">Global transcriptional regulator CodY</fullName>
    </recommendedName>
</protein>
<dbReference type="Pfam" id="PF06018">
    <property type="entry name" value="CodY"/>
    <property type="match status" value="1"/>
</dbReference>
<evidence type="ECO:0000256" key="2">
    <source>
        <dbReference type="ARBA" id="ARBA00022491"/>
    </source>
</evidence>
<evidence type="ECO:0000256" key="1">
    <source>
        <dbReference type="ARBA" id="ARBA00022490"/>
    </source>
</evidence>
<name>A0A1I3BDB1_9LACT</name>
<gene>
    <name evidence="7" type="primary">codY</name>
    <name evidence="10" type="ORF">SAMN04489868_10572</name>
</gene>
<dbReference type="SUPFAM" id="SSF46785">
    <property type="entry name" value="Winged helix' DNA-binding domain"/>
    <property type="match status" value="1"/>
</dbReference>